<dbReference type="Proteomes" id="UP000223913">
    <property type="component" value="Unassembled WGS sequence"/>
</dbReference>
<dbReference type="InterPro" id="IPR000182">
    <property type="entry name" value="GNAT_dom"/>
</dbReference>
<gene>
    <name evidence="2" type="ORF">CRP01_39200</name>
</gene>
<sequence length="225" mass="25337">MPGTHEKLDNPVWSALSETHSEHALVFDRTRFYHPDYCPFGGMAPGGATSTGMDAYADLIDHFYIVGDHPPISKKLVLKKELLTLQMILEKPIEQEIRETIVRLGPEHRTALIQLINLVQPGYFRSKTSTMGNYFGIFKEGALVAVTGERMRMEGYTEVSGVVTHPEHTGRGYARQLITRTVQHIQGEGQIPFLHVATTNSRAIGLYERLGFEARLQLSFWQLGQ</sequence>
<evidence type="ECO:0000313" key="2">
    <source>
        <dbReference type="EMBL" id="PHN01049.1"/>
    </source>
</evidence>
<evidence type="ECO:0000313" key="3">
    <source>
        <dbReference type="Proteomes" id="UP000223913"/>
    </source>
</evidence>
<evidence type="ECO:0000259" key="1">
    <source>
        <dbReference type="PROSITE" id="PS51186"/>
    </source>
</evidence>
<keyword evidence="2" id="KW-0808">Transferase</keyword>
<name>A0A2D0MYT3_FLAN2</name>
<proteinExistence type="predicted"/>
<dbReference type="InterPro" id="IPR013653">
    <property type="entry name" value="GCN5-like_dom"/>
</dbReference>
<accession>A0A2D0MYT3</accession>
<dbReference type="GO" id="GO:0016747">
    <property type="term" value="F:acyltransferase activity, transferring groups other than amino-acyl groups"/>
    <property type="evidence" value="ECO:0007669"/>
    <property type="project" value="InterPro"/>
</dbReference>
<dbReference type="EMBL" id="PDUD01000065">
    <property type="protein sequence ID" value="PHN01049.1"/>
    <property type="molecule type" value="Genomic_DNA"/>
</dbReference>
<dbReference type="AlphaFoldDB" id="A0A2D0MYT3"/>
<dbReference type="Gene3D" id="3.40.630.30">
    <property type="match status" value="1"/>
</dbReference>
<dbReference type="CDD" id="cd04301">
    <property type="entry name" value="NAT_SF"/>
    <property type="match status" value="1"/>
</dbReference>
<organism evidence="2 3">
    <name type="scientific">Flavilitoribacter nigricans (strain ATCC 23147 / DSM 23189 / NBRC 102662 / NCIMB 1420 / SS-2)</name>
    <name type="common">Lewinella nigricans</name>
    <dbReference type="NCBI Taxonomy" id="1122177"/>
    <lineage>
        <taxon>Bacteria</taxon>
        <taxon>Pseudomonadati</taxon>
        <taxon>Bacteroidota</taxon>
        <taxon>Saprospiria</taxon>
        <taxon>Saprospirales</taxon>
        <taxon>Lewinellaceae</taxon>
        <taxon>Flavilitoribacter</taxon>
    </lineage>
</organism>
<dbReference type="RefSeq" id="WP_099155580.1">
    <property type="nucleotide sequence ID" value="NZ_PDUD01000065.1"/>
</dbReference>
<keyword evidence="3" id="KW-1185">Reference proteome</keyword>
<reference evidence="2 3" key="1">
    <citation type="submission" date="2017-10" db="EMBL/GenBank/DDBJ databases">
        <title>The draft genome sequence of Lewinella nigricans NBRC 102662.</title>
        <authorList>
            <person name="Wang K."/>
        </authorList>
    </citation>
    <scope>NUCLEOTIDE SEQUENCE [LARGE SCALE GENOMIC DNA]</scope>
    <source>
        <strain evidence="2 3">NBRC 102662</strain>
    </source>
</reference>
<comment type="caution">
    <text evidence="2">The sequence shown here is derived from an EMBL/GenBank/DDBJ whole genome shotgun (WGS) entry which is preliminary data.</text>
</comment>
<dbReference type="InterPro" id="IPR016181">
    <property type="entry name" value="Acyl_CoA_acyltransferase"/>
</dbReference>
<dbReference type="OrthoDB" id="9797456at2"/>
<feature type="domain" description="N-acetyltransferase" evidence="1">
    <location>
        <begin position="88"/>
        <end position="225"/>
    </location>
</feature>
<dbReference type="Pfam" id="PF08445">
    <property type="entry name" value="FR47"/>
    <property type="match status" value="1"/>
</dbReference>
<protein>
    <submittedName>
        <fullName evidence="2">GNAT family N-acetyltransferase</fullName>
    </submittedName>
</protein>
<dbReference type="PROSITE" id="PS51186">
    <property type="entry name" value="GNAT"/>
    <property type="match status" value="1"/>
</dbReference>
<dbReference type="SUPFAM" id="SSF55729">
    <property type="entry name" value="Acyl-CoA N-acyltransferases (Nat)"/>
    <property type="match status" value="1"/>
</dbReference>